<dbReference type="AlphaFoldDB" id="A0A2V0NX91"/>
<dbReference type="GO" id="GO:0008017">
    <property type="term" value="F:microtubule binding"/>
    <property type="evidence" value="ECO:0007669"/>
    <property type="project" value="TreeGrafter"/>
</dbReference>
<dbReference type="Proteomes" id="UP000247498">
    <property type="component" value="Unassembled WGS sequence"/>
</dbReference>
<feature type="region of interest" description="Disordered" evidence="2">
    <location>
        <begin position="414"/>
        <end position="484"/>
    </location>
</feature>
<dbReference type="GO" id="GO:0048487">
    <property type="term" value="F:beta-tubulin binding"/>
    <property type="evidence" value="ECO:0007669"/>
    <property type="project" value="TreeGrafter"/>
</dbReference>
<dbReference type="Pfam" id="PF15927">
    <property type="entry name" value="Casc1_N"/>
    <property type="match status" value="1"/>
</dbReference>
<feature type="compositionally biased region" description="Basic and acidic residues" evidence="2">
    <location>
        <begin position="1"/>
        <end position="46"/>
    </location>
</feature>
<feature type="domain" description="IC97/Casc1 N-terminal" evidence="3">
    <location>
        <begin position="19"/>
        <end position="150"/>
    </location>
</feature>
<sequence length="823" mass="85063">MPEAKKKLTKEQARKKREEEARLAEEERLKQEEEARRIAAEREQKRQQLLAQHLQAQAERIAHQRNDARRTARRLAAERAAAAAARAAEAEWARHVACPQLPDPRSPAAMNGHLSALREAPRPRGADEALAAAGACLELAEECRRLALEAEMTSAAADCLALLAADGPAGAEGLPGSDAAAAADEPAAAPPQLHDAGSPAAPQQPAGPPGAERSSPAPAPGGPPPRRRLAAGDAARLRGYEEELYAHARRALDAATAGALYEELANARGECHAEARRGGLGWGVWANPGRNPRARTAEWKALGVTAELPRQLAASGAALRVLRLPFDALSRRAACGGGAPGGAGALSALGGAVLLDALALPPPAKKAGGWTVRQVTPHAAEPQPAPWPDAAARDAPAPPPVVLSFQVPGTVVVPLSSGGGEGSSPNSGRASGRACGGERDGGGGGGAATEGDAHQPTEPQPSSPPQQQQQQQQTQQQQRPDPRVGWWDEAAGRWSEEGVGAVRFNPSTRLLAFPSSRLGAPHALVAPRLRLLPYRSWDLRPTGGLGGATVALTLRVASCAALPDPVIIEAGPAWARLLSPRLPELSGLLEARLPPWRLLLALADAGLNLMPVGGGGGDGGDGGNSGGGDSCGDDCGGGGGGGEEGGRKDAAIERAMCDDVSRVCGTFLVASSRWNPSLGPRRCCCRLSEVVDWEAGGRTRPEHAARVFERERASGERRVLVAVREGTEGVALLDAPDRGPGPPRPRAFDTVDAVVAAAADPAAQLHFDLPSALAGPPDELAPHPRWAELRASGAGLEGVAAFDAAASETAAQLLCALRPFSYG</sequence>
<feature type="compositionally biased region" description="Low complexity" evidence="2">
    <location>
        <begin position="465"/>
        <end position="478"/>
    </location>
</feature>
<evidence type="ECO:0000313" key="4">
    <source>
        <dbReference type="EMBL" id="GBF90183.1"/>
    </source>
</evidence>
<evidence type="ECO:0000256" key="1">
    <source>
        <dbReference type="ARBA" id="ARBA00024332"/>
    </source>
</evidence>
<reference evidence="4 5" key="1">
    <citation type="journal article" date="2018" name="Sci. Rep.">
        <title>Raphidocelis subcapitata (=Pseudokirchneriella subcapitata) provides an insight into genome evolution and environmental adaptations in the Sphaeropleales.</title>
        <authorList>
            <person name="Suzuki S."/>
            <person name="Yamaguchi H."/>
            <person name="Nakajima N."/>
            <person name="Kawachi M."/>
        </authorList>
    </citation>
    <scope>NUCLEOTIDE SEQUENCE [LARGE SCALE GENOMIC DNA]</scope>
    <source>
        <strain evidence="4 5">NIES-35</strain>
    </source>
</reference>
<accession>A0A2V0NX91</accession>
<dbReference type="PRINTS" id="PR02043">
    <property type="entry name" value="CANCERSCCP1"/>
</dbReference>
<feature type="region of interest" description="Disordered" evidence="2">
    <location>
        <begin position="1"/>
        <end position="47"/>
    </location>
</feature>
<evidence type="ECO:0000313" key="5">
    <source>
        <dbReference type="Proteomes" id="UP000247498"/>
    </source>
</evidence>
<dbReference type="PANTHER" id="PTHR20929:SF11">
    <property type="entry name" value="DYNEIN AXONEMAL INTERMEDIATE CHAIN 7"/>
    <property type="match status" value="1"/>
</dbReference>
<feature type="compositionally biased region" description="Basic and acidic residues" evidence="2">
    <location>
        <begin position="60"/>
        <end position="70"/>
    </location>
</feature>
<evidence type="ECO:0000256" key="2">
    <source>
        <dbReference type="SAM" id="MobiDB-lite"/>
    </source>
</evidence>
<organism evidence="4 5">
    <name type="scientific">Raphidocelis subcapitata</name>
    <dbReference type="NCBI Taxonomy" id="307507"/>
    <lineage>
        <taxon>Eukaryota</taxon>
        <taxon>Viridiplantae</taxon>
        <taxon>Chlorophyta</taxon>
        <taxon>core chlorophytes</taxon>
        <taxon>Chlorophyceae</taxon>
        <taxon>CS clade</taxon>
        <taxon>Sphaeropleales</taxon>
        <taxon>Selenastraceae</taxon>
        <taxon>Raphidocelis</taxon>
    </lineage>
</organism>
<evidence type="ECO:0000259" key="3">
    <source>
        <dbReference type="Pfam" id="PF15927"/>
    </source>
</evidence>
<feature type="compositionally biased region" description="Low complexity" evidence="2">
    <location>
        <begin position="170"/>
        <end position="216"/>
    </location>
</feature>
<keyword evidence="5" id="KW-1185">Reference proteome</keyword>
<feature type="region of interest" description="Disordered" evidence="2">
    <location>
        <begin position="55"/>
        <end position="74"/>
    </location>
</feature>
<gene>
    <name evidence="4" type="ORF">Rsub_03316</name>
</gene>
<protein>
    <recommendedName>
        <fullName evidence="3">IC97/Casc1 N-terminal domain-containing protein</fullName>
    </recommendedName>
</protein>
<comment type="similarity">
    <text evidence="1">Belongs to the DNAI7 family.</text>
</comment>
<dbReference type="PANTHER" id="PTHR20929">
    <property type="entry name" value="LUNG ADENOMA SUSCEPTIBILITY 1-RELATED"/>
    <property type="match status" value="1"/>
</dbReference>
<dbReference type="STRING" id="307507.A0A2V0NX91"/>
<dbReference type="InParanoid" id="A0A2V0NX91"/>
<dbReference type="InterPro" id="IPR031826">
    <property type="entry name" value="IC97/Casc1_N"/>
</dbReference>
<dbReference type="InterPro" id="IPR023247">
    <property type="entry name" value="IC97/Dnai7-like"/>
</dbReference>
<comment type="caution">
    <text evidence="4">The sequence shown here is derived from an EMBL/GenBank/DDBJ whole genome shotgun (WGS) entry which is preliminary data.</text>
</comment>
<feature type="region of interest" description="Disordered" evidence="2">
    <location>
        <begin position="378"/>
        <end position="402"/>
    </location>
</feature>
<name>A0A2V0NX91_9CHLO</name>
<proteinExistence type="inferred from homology"/>
<dbReference type="OrthoDB" id="297923at2759"/>
<dbReference type="EMBL" id="BDRX01000015">
    <property type="protein sequence ID" value="GBF90183.1"/>
    <property type="molecule type" value="Genomic_DNA"/>
</dbReference>
<dbReference type="GO" id="GO:0005930">
    <property type="term" value="C:axoneme"/>
    <property type="evidence" value="ECO:0007669"/>
    <property type="project" value="TreeGrafter"/>
</dbReference>
<feature type="region of interest" description="Disordered" evidence="2">
    <location>
        <begin position="170"/>
        <end position="229"/>
    </location>
</feature>